<accession>B9RZS0</accession>
<dbReference type="InterPro" id="IPR016135">
    <property type="entry name" value="UBQ-conjugating_enzyme/RWD"/>
</dbReference>
<dbReference type="Proteomes" id="UP000008311">
    <property type="component" value="Unassembled WGS sequence"/>
</dbReference>
<evidence type="ECO:0000256" key="3">
    <source>
        <dbReference type="SAM" id="MobiDB-lite"/>
    </source>
</evidence>
<evidence type="ECO:0000256" key="1">
    <source>
        <dbReference type="ARBA" id="ARBA00022679"/>
    </source>
</evidence>
<keyword evidence="6" id="KW-1185">Reference proteome</keyword>
<dbReference type="GO" id="GO:0016740">
    <property type="term" value="F:transferase activity"/>
    <property type="evidence" value="ECO:0007669"/>
    <property type="project" value="UniProtKB-KW"/>
</dbReference>
<gene>
    <name evidence="5" type="ORF">RCOM_1000680</name>
</gene>
<reference evidence="6" key="1">
    <citation type="journal article" date="2010" name="Nat. Biotechnol.">
        <title>Draft genome sequence of the oilseed species Ricinus communis.</title>
        <authorList>
            <person name="Chan A.P."/>
            <person name="Crabtree J."/>
            <person name="Zhao Q."/>
            <person name="Lorenzi H."/>
            <person name="Orvis J."/>
            <person name="Puiu D."/>
            <person name="Melake-Berhan A."/>
            <person name="Jones K.M."/>
            <person name="Redman J."/>
            <person name="Chen G."/>
            <person name="Cahoon E.B."/>
            <person name="Gedil M."/>
            <person name="Stanke M."/>
            <person name="Haas B.J."/>
            <person name="Wortman J.R."/>
            <person name="Fraser-Liggett C.M."/>
            <person name="Ravel J."/>
            <person name="Rabinowicz P.D."/>
        </authorList>
    </citation>
    <scope>NUCLEOTIDE SEQUENCE [LARGE SCALE GENOMIC DNA]</scope>
    <source>
        <strain evidence="6">cv. Hale</strain>
    </source>
</reference>
<dbReference type="AlphaFoldDB" id="B9RZS0"/>
<dbReference type="STRING" id="3988.B9RZS0"/>
<sequence length="186" mass="21287">MWLVVGPKHTTYEEESGGGGKRRRDVLLSIQALVLSEKPYSNEPLAFFSSYIRNACTQYNKEVFVSSCKTMLFLWRQPPKNIQGFVKENFRKRSDKILKACKNYGNGRANVGYSDHQAGASQISEDRKIMMEKVHAMLDAAFNKNQDVIPTKLPSFSTESLEQLMLLPFLFIILFLLLLFGIIFLH</sequence>
<dbReference type="eggNOG" id="KOG0895">
    <property type="taxonomic scope" value="Eukaryota"/>
</dbReference>
<keyword evidence="4" id="KW-1133">Transmembrane helix</keyword>
<evidence type="ECO:0000256" key="4">
    <source>
        <dbReference type="SAM" id="Phobius"/>
    </source>
</evidence>
<evidence type="ECO:0000256" key="2">
    <source>
        <dbReference type="ARBA" id="ARBA00022786"/>
    </source>
</evidence>
<dbReference type="PANTHER" id="PTHR46116">
    <property type="entry name" value="(E3-INDEPENDENT) E2 UBIQUITIN-CONJUGATING ENZYME"/>
    <property type="match status" value="1"/>
</dbReference>
<evidence type="ECO:0000313" key="5">
    <source>
        <dbReference type="EMBL" id="EEF43103.1"/>
    </source>
</evidence>
<dbReference type="EMBL" id="EQ973835">
    <property type="protein sequence ID" value="EEF43103.1"/>
    <property type="molecule type" value="Genomic_DNA"/>
</dbReference>
<evidence type="ECO:0000313" key="6">
    <source>
        <dbReference type="Proteomes" id="UP000008311"/>
    </source>
</evidence>
<keyword evidence="4" id="KW-0472">Membrane</keyword>
<keyword evidence="4" id="KW-0812">Transmembrane</keyword>
<dbReference type="PANTHER" id="PTHR46116:SF19">
    <property type="entry name" value="UBIQUITIN-CONJUGATING ENZYME FAMILY PROTEIN"/>
    <property type="match status" value="1"/>
</dbReference>
<dbReference type="Gene3D" id="3.10.110.10">
    <property type="entry name" value="Ubiquitin Conjugating Enzyme"/>
    <property type="match status" value="1"/>
</dbReference>
<organism evidence="5 6">
    <name type="scientific">Ricinus communis</name>
    <name type="common">Castor bean</name>
    <dbReference type="NCBI Taxonomy" id="3988"/>
    <lineage>
        <taxon>Eukaryota</taxon>
        <taxon>Viridiplantae</taxon>
        <taxon>Streptophyta</taxon>
        <taxon>Embryophyta</taxon>
        <taxon>Tracheophyta</taxon>
        <taxon>Spermatophyta</taxon>
        <taxon>Magnoliopsida</taxon>
        <taxon>eudicotyledons</taxon>
        <taxon>Gunneridae</taxon>
        <taxon>Pentapetalae</taxon>
        <taxon>rosids</taxon>
        <taxon>fabids</taxon>
        <taxon>Malpighiales</taxon>
        <taxon>Euphorbiaceae</taxon>
        <taxon>Acalyphoideae</taxon>
        <taxon>Acalypheae</taxon>
        <taxon>Ricinus</taxon>
    </lineage>
</organism>
<keyword evidence="1" id="KW-0808">Transferase</keyword>
<feature type="transmembrane region" description="Helical" evidence="4">
    <location>
        <begin position="164"/>
        <end position="185"/>
    </location>
</feature>
<protein>
    <submittedName>
        <fullName evidence="5">Uncharacterized protein</fullName>
    </submittedName>
</protein>
<feature type="region of interest" description="Disordered" evidence="3">
    <location>
        <begin position="1"/>
        <end position="21"/>
    </location>
</feature>
<proteinExistence type="predicted"/>
<dbReference type="InParanoid" id="B9RZS0"/>
<keyword evidence="2" id="KW-0833">Ubl conjugation pathway</keyword>
<name>B9RZS0_RICCO</name>